<name>A0A7R7DS04_9ACTN</name>
<dbReference type="Gene3D" id="1.10.260.40">
    <property type="entry name" value="lambda repressor-like DNA-binding domains"/>
    <property type="match status" value="1"/>
</dbReference>
<reference evidence="5 6" key="1">
    <citation type="submission" date="2020-08" db="EMBL/GenBank/DDBJ databases">
        <title>Whole genome shotgun sequence of Actinocatenispora thailandica NBRC 105041.</title>
        <authorList>
            <person name="Komaki H."/>
            <person name="Tamura T."/>
        </authorList>
    </citation>
    <scope>NUCLEOTIDE SEQUENCE [LARGE SCALE GENOMIC DNA]</scope>
    <source>
        <strain evidence="5 6">NBRC 105041</strain>
    </source>
</reference>
<dbReference type="InterPro" id="IPR046335">
    <property type="entry name" value="LacI/GalR-like_sensor"/>
</dbReference>
<dbReference type="KEGG" id="atl:Athai_43080"/>
<organism evidence="5 6">
    <name type="scientific">Actinocatenispora thailandica</name>
    <dbReference type="NCBI Taxonomy" id="227318"/>
    <lineage>
        <taxon>Bacteria</taxon>
        <taxon>Bacillati</taxon>
        <taxon>Actinomycetota</taxon>
        <taxon>Actinomycetes</taxon>
        <taxon>Micromonosporales</taxon>
        <taxon>Micromonosporaceae</taxon>
        <taxon>Actinocatenispora</taxon>
    </lineage>
</organism>
<dbReference type="InterPro" id="IPR028082">
    <property type="entry name" value="Peripla_BP_I"/>
</dbReference>
<keyword evidence="2" id="KW-0238">DNA-binding</keyword>
<proteinExistence type="predicted"/>
<dbReference type="RefSeq" id="WP_203963121.1">
    <property type="nucleotide sequence ID" value="NZ_AP023355.1"/>
</dbReference>
<dbReference type="PANTHER" id="PTHR30146">
    <property type="entry name" value="LACI-RELATED TRANSCRIPTIONAL REPRESSOR"/>
    <property type="match status" value="1"/>
</dbReference>
<dbReference type="AlphaFoldDB" id="A0A7R7DS04"/>
<dbReference type="Pfam" id="PF13377">
    <property type="entry name" value="Peripla_BP_3"/>
    <property type="match status" value="1"/>
</dbReference>
<keyword evidence="1" id="KW-0805">Transcription regulation</keyword>
<evidence type="ECO:0000259" key="4">
    <source>
        <dbReference type="PROSITE" id="PS50932"/>
    </source>
</evidence>
<dbReference type="EMBL" id="AP023355">
    <property type="protein sequence ID" value="BCJ36805.1"/>
    <property type="molecule type" value="Genomic_DNA"/>
</dbReference>
<feature type="domain" description="HTH lacI-type" evidence="4">
    <location>
        <begin position="4"/>
        <end position="58"/>
    </location>
</feature>
<evidence type="ECO:0000256" key="2">
    <source>
        <dbReference type="ARBA" id="ARBA00023125"/>
    </source>
</evidence>
<dbReference type="PROSITE" id="PS50932">
    <property type="entry name" value="HTH_LACI_2"/>
    <property type="match status" value="1"/>
</dbReference>
<dbReference type="Gene3D" id="3.40.50.2300">
    <property type="match status" value="2"/>
</dbReference>
<evidence type="ECO:0000256" key="1">
    <source>
        <dbReference type="ARBA" id="ARBA00023015"/>
    </source>
</evidence>
<gene>
    <name evidence="5" type="ORF">Athai_43080</name>
</gene>
<protein>
    <submittedName>
        <fullName evidence="5">LacI family transcriptional regulator</fullName>
    </submittedName>
</protein>
<dbReference type="Pfam" id="PF00356">
    <property type="entry name" value="LacI"/>
    <property type="match status" value="1"/>
</dbReference>
<evidence type="ECO:0000313" key="5">
    <source>
        <dbReference type="EMBL" id="BCJ36805.1"/>
    </source>
</evidence>
<dbReference type="InterPro" id="IPR010982">
    <property type="entry name" value="Lambda_DNA-bd_dom_sf"/>
</dbReference>
<accession>A0A7R7DS04</accession>
<dbReference type="CDD" id="cd01392">
    <property type="entry name" value="HTH_LacI"/>
    <property type="match status" value="1"/>
</dbReference>
<dbReference type="GO" id="GO:0000976">
    <property type="term" value="F:transcription cis-regulatory region binding"/>
    <property type="evidence" value="ECO:0007669"/>
    <property type="project" value="TreeGrafter"/>
</dbReference>
<evidence type="ECO:0000313" key="6">
    <source>
        <dbReference type="Proteomes" id="UP000611640"/>
    </source>
</evidence>
<keyword evidence="6" id="KW-1185">Reference proteome</keyword>
<dbReference type="PROSITE" id="PS00356">
    <property type="entry name" value="HTH_LACI_1"/>
    <property type="match status" value="1"/>
</dbReference>
<dbReference type="Proteomes" id="UP000611640">
    <property type="component" value="Chromosome"/>
</dbReference>
<sequence>MKRPTILDIARAAGVSKGAVSYALNGRPGVSAATRAKILAIAEEMGWVPSSAARALSSDRADAVGLVAARTPELLATEPYFMRVVAGIEETLAGRGTALLLTTVRDEATELDTYRRWWVGRRVDGVLLLDMRTDDPRPALLTELGAPGVVMGAQRGYDGLASTRVDDHDAMLRAVGHLSGLGHRRIARVSGPQRLEHAARRSRYFDEACRSLLGAEQVQVEADYTAHGGLVATRGLLAQPDPPTAIIYDNDVMAVAAVSELTSAGIRIPADLAVLAWDDSPLCELVRPAVTAFEHDVSAEAGAAARLLLARLATGTAEDVWLGPRQLRVRDSTAPVGVTKSA</sequence>
<dbReference type="SUPFAM" id="SSF53822">
    <property type="entry name" value="Periplasmic binding protein-like I"/>
    <property type="match status" value="1"/>
</dbReference>
<dbReference type="PANTHER" id="PTHR30146:SF155">
    <property type="entry name" value="ALANINE RACEMASE"/>
    <property type="match status" value="1"/>
</dbReference>
<dbReference type="SUPFAM" id="SSF47413">
    <property type="entry name" value="lambda repressor-like DNA-binding domains"/>
    <property type="match status" value="1"/>
</dbReference>
<dbReference type="InterPro" id="IPR000843">
    <property type="entry name" value="HTH_LacI"/>
</dbReference>
<dbReference type="SMART" id="SM00354">
    <property type="entry name" value="HTH_LACI"/>
    <property type="match status" value="1"/>
</dbReference>
<keyword evidence="3" id="KW-0804">Transcription</keyword>
<dbReference type="GO" id="GO:0003700">
    <property type="term" value="F:DNA-binding transcription factor activity"/>
    <property type="evidence" value="ECO:0007669"/>
    <property type="project" value="TreeGrafter"/>
</dbReference>
<evidence type="ECO:0000256" key="3">
    <source>
        <dbReference type="ARBA" id="ARBA00023163"/>
    </source>
</evidence>